<name>A0A1H9HS96_9BACT</name>
<dbReference type="Proteomes" id="UP000199021">
    <property type="component" value="Unassembled WGS sequence"/>
</dbReference>
<protein>
    <submittedName>
        <fullName evidence="1">Penicillin-insensitive murein endopeptidase</fullName>
    </submittedName>
</protein>
<dbReference type="AlphaFoldDB" id="A0A1H9HS96"/>
<dbReference type="EMBL" id="FOFB01000013">
    <property type="protein sequence ID" value="SEQ65126.1"/>
    <property type="molecule type" value="Genomic_DNA"/>
</dbReference>
<organism evidence="1 2">
    <name type="scientific">Neolewinella agarilytica</name>
    <dbReference type="NCBI Taxonomy" id="478744"/>
    <lineage>
        <taxon>Bacteria</taxon>
        <taxon>Pseudomonadati</taxon>
        <taxon>Bacteroidota</taxon>
        <taxon>Saprospiria</taxon>
        <taxon>Saprospirales</taxon>
        <taxon>Lewinellaceae</taxon>
        <taxon>Neolewinella</taxon>
    </lineage>
</organism>
<dbReference type="RefSeq" id="WP_090169101.1">
    <property type="nucleotide sequence ID" value="NZ_FOFB01000013.1"/>
</dbReference>
<keyword evidence="2" id="KW-1185">Reference proteome</keyword>
<reference evidence="2" key="1">
    <citation type="submission" date="2016-10" db="EMBL/GenBank/DDBJ databases">
        <authorList>
            <person name="Varghese N."/>
            <person name="Submissions S."/>
        </authorList>
    </citation>
    <scope>NUCLEOTIDE SEQUENCE [LARGE SCALE GENOMIC DNA]</scope>
    <source>
        <strain evidence="2">DSM 24740</strain>
    </source>
</reference>
<dbReference type="InParanoid" id="A0A1H9HS96"/>
<sequence length="238" mass="27059">MTKRKKIALAVFAILLIVLSLPELLHQNEGKSASKGSVSGGTLENGWLLPWSGENFRYFSSLSYFVLDRGYAHHKVHQTVVEAYAACETSCPGIQFRIMESARCCGGRLWPHRTHQIGMSVDFMVPKIKNGQQYRWLDRLGVWHYLLSFDEKGRWSENVAIDFETMGKHILALDDAARKNGLRIKKVILKIDLKDDFYATKSGQAVRARGIYLAKALPKLVDDLHDDHYHVDFNIPAD</sequence>
<dbReference type="SUPFAM" id="SSF55166">
    <property type="entry name" value="Hedgehog/DD-peptidase"/>
    <property type="match status" value="1"/>
</dbReference>
<accession>A0A1H9HS96</accession>
<evidence type="ECO:0000313" key="2">
    <source>
        <dbReference type="Proteomes" id="UP000199021"/>
    </source>
</evidence>
<dbReference type="STRING" id="478744.SAMN05444359_11376"/>
<proteinExistence type="predicted"/>
<evidence type="ECO:0000313" key="1">
    <source>
        <dbReference type="EMBL" id="SEQ65126.1"/>
    </source>
</evidence>
<dbReference type="InterPro" id="IPR009045">
    <property type="entry name" value="Zn_M74/Hedgehog-like"/>
</dbReference>
<gene>
    <name evidence="1" type="ORF">SAMN05444359_11376</name>
</gene>
<dbReference type="Gene3D" id="3.30.1380.10">
    <property type="match status" value="1"/>
</dbReference>
<dbReference type="OrthoDB" id="1467367at2"/>